<proteinExistence type="predicted"/>
<dbReference type="Proteomes" id="UP000176504">
    <property type="component" value="Unassembled WGS sequence"/>
</dbReference>
<organism evidence="1 2">
    <name type="scientific">candidate division WWE3 bacterium RIFCSPLOWO2_01_FULL_41_18</name>
    <dbReference type="NCBI Taxonomy" id="1802625"/>
    <lineage>
        <taxon>Bacteria</taxon>
        <taxon>Katanobacteria</taxon>
    </lineage>
</organism>
<comment type="caution">
    <text evidence="1">The sequence shown here is derived from an EMBL/GenBank/DDBJ whole genome shotgun (WGS) entry which is preliminary data.</text>
</comment>
<dbReference type="EMBL" id="MEVI01000002">
    <property type="protein sequence ID" value="OGC55530.1"/>
    <property type="molecule type" value="Genomic_DNA"/>
</dbReference>
<protein>
    <submittedName>
        <fullName evidence="1">Uncharacterized protein</fullName>
    </submittedName>
</protein>
<gene>
    <name evidence="1" type="ORF">A3A78_01070</name>
</gene>
<sequence length="101" mass="11421">MLTVQILPEHILLTEGLRGTFPGWEGNLAATVIVTYCMSKQAWVPFTMGDLTEWMKLFSSAQDGIYILLGYGYLTEGKGGQLQVTEDFVRLCYQKHPHPRL</sequence>
<evidence type="ECO:0000313" key="2">
    <source>
        <dbReference type="Proteomes" id="UP000176504"/>
    </source>
</evidence>
<reference evidence="1 2" key="1">
    <citation type="journal article" date="2016" name="Nat. Commun.">
        <title>Thousands of microbial genomes shed light on interconnected biogeochemical processes in an aquifer system.</title>
        <authorList>
            <person name="Anantharaman K."/>
            <person name="Brown C.T."/>
            <person name="Hug L.A."/>
            <person name="Sharon I."/>
            <person name="Castelle C.J."/>
            <person name="Probst A.J."/>
            <person name="Thomas B.C."/>
            <person name="Singh A."/>
            <person name="Wilkins M.J."/>
            <person name="Karaoz U."/>
            <person name="Brodie E.L."/>
            <person name="Williams K.H."/>
            <person name="Hubbard S.S."/>
            <person name="Banfield J.F."/>
        </authorList>
    </citation>
    <scope>NUCLEOTIDE SEQUENCE [LARGE SCALE GENOMIC DNA]</scope>
</reference>
<evidence type="ECO:0000313" key="1">
    <source>
        <dbReference type="EMBL" id="OGC55530.1"/>
    </source>
</evidence>
<name>A0A1F4VF28_UNCKA</name>
<dbReference type="AlphaFoldDB" id="A0A1F4VF28"/>
<accession>A0A1F4VF28</accession>